<evidence type="ECO:0000256" key="3">
    <source>
        <dbReference type="ARBA" id="ARBA00022448"/>
    </source>
</evidence>
<keyword evidence="3 8" id="KW-0813">Transport</keyword>
<dbReference type="RefSeq" id="WP_348757257.1">
    <property type="nucleotide sequence ID" value="NZ_OZ026884.1"/>
</dbReference>
<feature type="transmembrane region" description="Helical" evidence="8">
    <location>
        <begin position="338"/>
        <end position="357"/>
    </location>
</feature>
<dbReference type="Pfam" id="PF00909">
    <property type="entry name" value="Ammonium_transp"/>
    <property type="match status" value="1"/>
</dbReference>
<evidence type="ECO:0000313" key="10">
    <source>
        <dbReference type="EMBL" id="CAL1240675.1"/>
    </source>
</evidence>
<dbReference type="PANTHER" id="PTHR43029">
    <property type="entry name" value="AMMONIUM TRANSPORTER MEP2"/>
    <property type="match status" value="1"/>
</dbReference>
<feature type="transmembrane region" description="Helical" evidence="8">
    <location>
        <begin position="69"/>
        <end position="89"/>
    </location>
</feature>
<dbReference type="PROSITE" id="PS01219">
    <property type="entry name" value="AMMONIUM_TRANSP"/>
    <property type="match status" value="1"/>
</dbReference>
<feature type="domain" description="Ammonium transporter AmtB-like" evidence="9">
    <location>
        <begin position="36"/>
        <end position="467"/>
    </location>
</feature>
<feature type="transmembrane region" description="Helical" evidence="8">
    <location>
        <begin position="314"/>
        <end position="332"/>
    </location>
</feature>
<dbReference type="NCBIfam" id="TIGR00836">
    <property type="entry name" value="amt"/>
    <property type="match status" value="1"/>
</dbReference>
<comment type="similarity">
    <text evidence="2 8">Belongs to the ammonia transporter channel (TC 1.A.11.2) family.</text>
</comment>
<comment type="subcellular location">
    <subcellularLocation>
        <location evidence="8">Cell membrane</location>
        <topology evidence="8">Multi-pass membrane protein</topology>
    </subcellularLocation>
    <subcellularLocation>
        <location evidence="1">Membrane</location>
        <topology evidence="1">Multi-pass membrane protein</topology>
    </subcellularLocation>
</comment>
<dbReference type="InterPro" id="IPR018047">
    <property type="entry name" value="Ammonium_transpt_CS"/>
</dbReference>
<dbReference type="PANTHER" id="PTHR43029:SF10">
    <property type="entry name" value="AMMONIUM TRANSPORTER MEP2"/>
    <property type="match status" value="1"/>
</dbReference>
<evidence type="ECO:0000256" key="2">
    <source>
        <dbReference type="ARBA" id="ARBA00005887"/>
    </source>
</evidence>
<evidence type="ECO:0000313" key="11">
    <source>
        <dbReference type="Proteomes" id="UP001497493"/>
    </source>
</evidence>
<feature type="transmembrane region" description="Helical" evidence="8">
    <location>
        <begin position="282"/>
        <end position="302"/>
    </location>
</feature>
<feature type="transmembrane region" description="Helical" evidence="8">
    <location>
        <begin position="216"/>
        <end position="236"/>
    </location>
</feature>
<proteinExistence type="inferred from homology"/>
<gene>
    <name evidence="10" type="primary">amtB</name>
    <name evidence="10" type="ORF">MECH1_V1_1899</name>
</gene>
<feature type="transmembrane region" description="Helical" evidence="8">
    <location>
        <begin position="134"/>
        <end position="156"/>
    </location>
</feature>
<organism evidence="10 11">
    <name type="scientific">Candidatus Methylocalor cossyra</name>
    <dbReference type="NCBI Taxonomy" id="3108543"/>
    <lineage>
        <taxon>Bacteria</taxon>
        <taxon>Pseudomonadati</taxon>
        <taxon>Pseudomonadota</taxon>
        <taxon>Gammaproteobacteria</taxon>
        <taxon>Methylococcales</taxon>
        <taxon>Methylococcaceae</taxon>
        <taxon>Candidatus Methylocalor</taxon>
    </lineage>
</organism>
<dbReference type="EMBL" id="OZ026884">
    <property type="protein sequence ID" value="CAL1240675.1"/>
    <property type="molecule type" value="Genomic_DNA"/>
</dbReference>
<feature type="transmembrane region" description="Helical" evidence="8">
    <location>
        <begin position="369"/>
        <end position="387"/>
    </location>
</feature>
<protein>
    <recommendedName>
        <fullName evidence="8">Ammonium transporter</fullName>
    </recommendedName>
</protein>
<evidence type="ECO:0000259" key="9">
    <source>
        <dbReference type="Pfam" id="PF00909"/>
    </source>
</evidence>
<accession>A0ABM9NJ64</accession>
<evidence type="ECO:0000256" key="7">
    <source>
        <dbReference type="ARBA" id="ARBA00023177"/>
    </source>
</evidence>
<keyword evidence="5 8" id="KW-1133">Transmembrane helix</keyword>
<name>A0ABM9NJ64_9GAMM</name>
<dbReference type="Proteomes" id="UP001497493">
    <property type="component" value="Chromosome"/>
</dbReference>
<keyword evidence="6 8" id="KW-0472">Membrane</keyword>
<dbReference type="InterPro" id="IPR029020">
    <property type="entry name" value="Ammonium/urea_transptr"/>
</dbReference>
<feature type="transmembrane region" description="Helical" evidence="8">
    <location>
        <begin position="36"/>
        <end position="57"/>
    </location>
</feature>
<reference evidence="10 11" key="1">
    <citation type="submission" date="2024-04" db="EMBL/GenBank/DDBJ databases">
        <authorList>
            <person name="Cremers G."/>
        </authorList>
    </citation>
    <scope>NUCLEOTIDE SEQUENCE [LARGE SCALE GENOMIC DNA]</scope>
    <source>
        <strain evidence="10">MeCH1-AG</strain>
    </source>
</reference>
<sequence length="469" mass="49008">MTKLLTTLAMLYLLSYAGWTPAEEAAAPVPNKGDMAWMLTSTALVLLMSVPALALFYGGLVRTKNMLSVLMQVFVVFSLITVLWCIYGYSLAFTEGNAFIGGLDRLFLKGTFDAAKGEFSMAATFSKKTPLPELLYAAFQATFACITCALILGAVVERIKFAAVLIFIAFWFTLGYAPIAHMVWFWPGPDAYTAVDVVDAQNAKAGLVWQWGALDFAGGTVVHINAGVAGLVGAYLVGKRLGLGKEALAPHSLTMTMIGASLLWFGWFGFNAGSALEANNVAALAFMNTFLATACAVLSWTFGEWAFKGKPSMLGAASGAVAGLVAITPAAGNVGIPGAFVIGTAAGLVCLWGVNGLKRMLGADDALDVFGVHAVGGILGALLTGVFNSPDLGGPGFVTDWVTGKTGYTSIGAQLLIQAKAVGLSIVWSAVAAAVSFKIADVLVGLRVSEEVELQGLDIAEHGETAYHL</sequence>
<keyword evidence="7 8" id="KW-0924">Ammonia transport</keyword>
<evidence type="ECO:0000256" key="6">
    <source>
        <dbReference type="ARBA" id="ARBA00023136"/>
    </source>
</evidence>
<evidence type="ECO:0000256" key="4">
    <source>
        <dbReference type="ARBA" id="ARBA00022692"/>
    </source>
</evidence>
<keyword evidence="4 8" id="KW-0812">Transmembrane</keyword>
<feature type="transmembrane region" description="Helical" evidence="8">
    <location>
        <begin position="248"/>
        <end position="270"/>
    </location>
</feature>
<dbReference type="InterPro" id="IPR001905">
    <property type="entry name" value="Ammonium_transpt"/>
</dbReference>
<feature type="transmembrane region" description="Helical" evidence="8">
    <location>
        <begin position="415"/>
        <end position="437"/>
    </location>
</feature>
<dbReference type="InterPro" id="IPR024041">
    <property type="entry name" value="NH4_transpt_AmtB-like_dom"/>
</dbReference>
<dbReference type="Gene3D" id="1.10.3430.10">
    <property type="entry name" value="Ammonium transporter AmtB like domains"/>
    <property type="match status" value="1"/>
</dbReference>
<keyword evidence="11" id="KW-1185">Reference proteome</keyword>
<dbReference type="SUPFAM" id="SSF111352">
    <property type="entry name" value="Ammonium transporter"/>
    <property type="match status" value="1"/>
</dbReference>
<evidence type="ECO:0000256" key="1">
    <source>
        <dbReference type="ARBA" id="ARBA00004141"/>
    </source>
</evidence>
<evidence type="ECO:0000256" key="5">
    <source>
        <dbReference type="ARBA" id="ARBA00022989"/>
    </source>
</evidence>
<evidence type="ECO:0000256" key="8">
    <source>
        <dbReference type="RuleBase" id="RU362002"/>
    </source>
</evidence>
<feature type="transmembrane region" description="Helical" evidence="8">
    <location>
        <begin position="163"/>
        <end position="186"/>
    </location>
</feature>